<keyword evidence="5" id="KW-1185">Reference proteome</keyword>
<dbReference type="InterPro" id="IPR052766">
    <property type="entry name" value="S41A_metabolite_peptidase"/>
</dbReference>
<proteinExistence type="predicted"/>
<keyword evidence="2" id="KW-0732">Signal</keyword>
<dbReference type="PANTHER" id="PTHR37049">
    <property type="entry name" value="PEPTIDASE S41 FAMILY PROTEIN"/>
    <property type="match status" value="1"/>
</dbReference>
<dbReference type="GeneID" id="80913328"/>
<dbReference type="InterPro" id="IPR029045">
    <property type="entry name" value="ClpP/crotonase-like_dom_sf"/>
</dbReference>
<feature type="compositionally biased region" description="Basic and acidic residues" evidence="1">
    <location>
        <begin position="850"/>
        <end position="862"/>
    </location>
</feature>
<evidence type="ECO:0000259" key="3">
    <source>
        <dbReference type="Pfam" id="PF23658"/>
    </source>
</evidence>
<feature type="region of interest" description="Disordered" evidence="1">
    <location>
        <begin position="842"/>
        <end position="895"/>
    </location>
</feature>
<dbReference type="Gene3D" id="3.90.226.10">
    <property type="entry name" value="2-enoyl-CoA Hydratase, Chain A, domain 1"/>
    <property type="match status" value="1"/>
</dbReference>
<feature type="compositionally biased region" description="Polar residues" evidence="1">
    <location>
        <begin position="869"/>
        <end position="878"/>
    </location>
</feature>
<reference evidence="4" key="1">
    <citation type="submission" date="2022-10" db="EMBL/GenBank/DDBJ databases">
        <title>Tapping the CABI collections for fungal endophytes: first genome assemblies for Collariella, Neodidymelliopsis, Ascochyta clinopodiicola, Didymella pomorum, Didymosphaeria variabile, Neocosmospora piperis and Neocucurbitaria cava.</title>
        <authorList>
            <person name="Hill R."/>
        </authorList>
    </citation>
    <scope>NUCLEOTIDE SEQUENCE</scope>
    <source>
        <strain evidence="4">IMI 356815</strain>
    </source>
</reference>
<feature type="signal peptide" evidence="2">
    <location>
        <begin position="1"/>
        <end position="17"/>
    </location>
</feature>
<dbReference type="Proteomes" id="UP001140513">
    <property type="component" value="Unassembled WGS sequence"/>
</dbReference>
<evidence type="ECO:0000313" key="4">
    <source>
        <dbReference type="EMBL" id="KAJ4348424.1"/>
    </source>
</evidence>
<feature type="region of interest" description="Disordered" evidence="1">
    <location>
        <begin position="52"/>
        <end position="75"/>
    </location>
</feature>
<feature type="domain" description="CPAF-like PDZ" evidence="3">
    <location>
        <begin position="203"/>
        <end position="325"/>
    </location>
</feature>
<gene>
    <name evidence="4" type="ORF">N0V89_009798</name>
</gene>
<evidence type="ECO:0000256" key="2">
    <source>
        <dbReference type="SAM" id="SignalP"/>
    </source>
</evidence>
<feature type="compositionally biased region" description="Low complexity" evidence="1">
    <location>
        <begin position="60"/>
        <end position="75"/>
    </location>
</feature>
<evidence type="ECO:0000313" key="5">
    <source>
        <dbReference type="Proteomes" id="UP001140513"/>
    </source>
</evidence>
<dbReference type="PANTHER" id="PTHR37049:SF4">
    <property type="entry name" value="RHODANESE DOMAIN-CONTAINING PROTEIN"/>
    <property type="match status" value="1"/>
</dbReference>
<dbReference type="OrthoDB" id="27214at2759"/>
<feature type="chain" id="PRO_5040990455" description="CPAF-like PDZ domain-containing protein" evidence="2">
    <location>
        <begin position="18"/>
        <end position="895"/>
    </location>
</feature>
<name>A0A9W8XF13_9PLEO</name>
<dbReference type="Pfam" id="PF13376">
    <property type="entry name" value="OmdA"/>
    <property type="match status" value="1"/>
</dbReference>
<dbReference type="RefSeq" id="XP_056067812.1">
    <property type="nucleotide sequence ID" value="XM_056218547.1"/>
</dbReference>
<sequence>MLPIIVLLSASLGLTAAKSSPYMLYGVPKGPGIDIDEMENMATFDVVSAAVDNSTRSSNTTQPPKTTTPTMPNTPGLAEPCAAVSSAVKAIPSGSRKVLPAELAVKCLQSVPLDQKGNMQLIDDLKLYIEWQSNIAFLKNPPAEYTEQPVDLMVEMDSMKKQLAANGFNNEYDFQSELNKLFTRAYDNHLAWQPDILAGVVQFQRPAGTELVSVSSDGSQLPEIYAYRDLELAKNNTSFKPSPVRTINGIGVEEYLQTVATQADFHDADTRWNALFPSQALIASGVSFLGSFRTGMYQGPNTTMAFANGTAKSNMNVAVVLGNFTGVTDGATFFKKFCSGPAITTTATTTAANGTNTTIPTQKPKPSHVGYPKAVLIHPNLSLGGYWINDTGYNDVAVMSMPSYESPDVQLYQNIMRDFIRMSVKAGKTKMILDLRGNGGGNAILGYDSFKQVFPQADQDPFGGTRFRANDALNVVGQMTRDFSANKTFAQSNPMAFKEAFGQLTMSDISLFTSGFSFQHQLDINNKALGSWEQMFGPVMVNADKFTTTLRYNFTDEVSYTYPDFSVIGFLKNANETKTPQPFNANDIVMLHDGMCSSTCTIVSELLKNQGGVRTITVGGQPKAGPMQGIGGTKGAQSFSYDDVQIRTQIVYFLGSPEQQAQWNQTSLGKTAFAEQLFKRTAYSGDRPAGGINLKDNLRRDDPSKTPLEFIYEAADCRMFYTAPMINDVTMVWKGVVDRMFRNGTNLGYLYDGSITASSAINHCAYLILLHNILDPVSTHSLYGHANKDLAALKRVPAAKATWGQLNKGNRWRMYSRLNNLKTTAGREKKIRTRIETLARGETPTPEKQTLARKERNVEEKPSPVPATVSKNEPTQPILSGRRTRTGRLIPSYGE</sequence>
<dbReference type="EMBL" id="JAPEUX010000007">
    <property type="protein sequence ID" value="KAJ4348424.1"/>
    <property type="molecule type" value="Genomic_DNA"/>
</dbReference>
<dbReference type="Pfam" id="PF23658">
    <property type="entry name" value="PDZ_CPAF_rel"/>
    <property type="match status" value="1"/>
</dbReference>
<evidence type="ECO:0000256" key="1">
    <source>
        <dbReference type="SAM" id="MobiDB-lite"/>
    </source>
</evidence>
<accession>A0A9W8XF13</accession>
<comment type="caution">
    <text evidence="4">The sequence shown here is derived from an EMBL/GenBank/DDBJ whole genome shotgun (WGS) entry which is preliminary data.</text>
</comment>
<dbReference type="InterPro" id="IPR056186">
    <property type="entry name" value="PDZ_CPAF-rel"/>
</dbReference>
<organism evidence="4 5">
    <name type="scientific">Didymosphaeria variabile</name>
    <dbReference type="NCBI Taxonomy" id="1932322"/>
    <lineage>
        <taxon>Eukaryota</taxon>
        <taxon>Fungi</taxon>
        <taxon>Dikarya</taxon>
        <taxon>Ascomycota</taxon>
        <taxon>Pezizomycotina</taxon>
        <taxon>Dothideomycetes</taxon>
        <taxon>Pleosporomycetidae</taxon>
        <taxon>Pleosporales</taxon>
        <taxon>Massarineae</taxon>
        <taxon>Didymosphaeriaceae</taxon>
        <taxon>Didymosphaeria</taxon>
    </lineage>
</organism>
<dbReference type="SUPFAM" id="SSF52096">
    <property type="entry name" value="ClpP/crotonase"/>
    <property type="match status" value="1"/>
</dbReference>
<dbReference type="AlphaFoldDB" id="A0A9W8XF13"/>
<protein>
    <recommendedName>
        <fullName evidence="3">CPAF-like PDZ domain-containing protein</fullName>
    </recommendedName>
</protein>